<sequence>MASLPALLLVTPLACKREDPQIRALTEQASQADEAAQLLRQAWSAQFRRLDLARIKGLTPGTELMLLTAEQKQALEARVRAEKDNSRRGLLREILDKDVELRALNDHLTGLRAALPEPEIVRPNDSHYGLALRFLKGQGLSEDDARRALNHVPISERLVPGFEVYHFYVHGQYGTWVSQGRAWISPRELAHQDPDLASERDQAVATGRRLQKELSQLEGQRRQIEAEIRAIQEERRAFLEGRNQLQSENAQQAARLNSLHYLVGVRDRLETEGIIEVPFIGKDHSGPNWRDAVFTQHLDLRAGTTLVIQARDLGLKQISQVSLVPGSYVAGEHYRLTLSADRQTATVELLAPPRFKNDKVVFAVVE</sequence>
<name>A0ABQ5QDQ0_9BACT</name>
<evidence type="ECO:0008006" key="4">
    <source>
        <dbReference type="Google" id="ProtNLM"/>
    </source>
</evidence>
<dbReference type="Proteomes" id="UP001165069">
    <property type="component" value="Unassembled WGS sequence"/>
</dbReference>
<feature type="coiled-coil region" evidence="1">
    <location>
        <begin position="200"/>
        <end position="237"/>
    </location>
</feature>
<proteinExistence type="predicted"/>
<dbReference type="RefSeq" id="WP_285572004.1">
    <property type="nucleotide sequence ID" value="NZ_BSDE01000002.1"/>
</dbReference>
<organism evidence="2 3">
    <name type="scientific">Geothrix limicola</name>
    <dbReference type="NCBI Taxonomy" id="2927978"/>
    <lineage>
        <taxon>Bacteria</taxon>
        <taxon>Pseudomonadati</taxon>
        <taxon>Acidobacteriota</taxon>
        <taxon>Holophagae</taxon>
        <taxon>Holophagales</taxon>
        <taxon>Holophagaceae</taxon>
        <taxon>Geothrix</taxon>
    </lineage>
</organism>
<gene>
    <name evidence="2" type="ORF">GETHLI_12940</name>
</gene>
<keyword evidence="1" id="KW-0175">Coiled coil</keyword>
<reference evidence="2 3" key="1">
    <citation type="journal article" date="2023" name="Antonie Van Leeuwenhoek">
        <title>Mesoterricola silvestris gen. nov., sp. nov., Mesoterricola sediminis sp. nov., Geothrix oryzae sp. nov., Geothrix edaphica sp. nov., Geothrix rubra sp. nov., and Geothrix limicola sp. nov., six novel members of Acidobacteriota isolated from soils.</title>
        <authorList>
            <person name="Itoh H."/>
            <person name="Sugisawa Y."/>
            <person name="Mise K."/>
            <person name="Xu Z."/>
            <person name="Kuniyasu M."/>
            <person name="Ushijima N."/>
            <person name="Kawano K."/>
            <person name="Kobayashi E."/>
            <person name="Shiratori Y."/>
            <person name="Masuda Y."/>
            <person name="Senoo K."/>
        </authorList>
    </citation>
    <scope>NUCLEOTIDE SEQUENCE [LARGE SCALE GENOMIC DNA]</scope>
    <source>
        <strain evidence="2 3">Red804</strain>
    </source>
</reference>
<evidence type="ECO:0000313" key="3">
    <source>
        <dbReference type="Proteomes" id="UP001165069"/>
    </source>
</evidence>
<accession>A0ABQ5QDQ0</accession>
<dbReference type="EMBL" id="BSDE01000002">
    <property type="protein sequence ID" value="GLH72792.1"/>
    <property type="molecule type" value="Genomic_DNA"/>
</dbReference>
<protein>
    <recommendedName>
        <fullName evidence="4">Lipoprotein</fullName>
    </recommendedName>
</protein>
<evidence type="ECO:0000256" key="1">
    <source>
        <dbReference type="SAM" id="Coils"/>
    </source>
</evidence>
<keyword evidence="3" id="KW-1185">Reference proteome</keyword>
<comment type="caution">
    <text evidence="2">The sequence shown here is derived from an EMBL/GenBank/DDBJ whole genome shotgun (WGS) entry which is preliminary data.</text>
</comment>
<evidence type="ECO:0000313" key="2">
    <source>
        <dbReference type="EMBL" id="GLH72792.1"/>
    </source>
</evidence>